<feature type="region of interest" description="Disordered" evidence="1">
    <location>
        <begin position="487"/>
        <end position="536"/>
    </location>
</feature>
<evidence type="ECO:0000256" key="1">
    <source>
        <dbReference type="SAM" id="MobiDB-lite"/>
    </source>
</evidence>
<organism evidence="2 3">
    <name type="scientific">Acipenser ruthenus</name>
    <name type="common">Sterlet sturgeon</name>
    <dbReference type="NCBI Taxonomy" id="7906"/>
    <lineage>
        <taxon>Eukaryota</taxon>
        <taxon>Metazoa</taxon>
        <taxon>Chordata</taxon>
        <taxon>Craniata</taxon>
        <taxon>Vertebrata</taxon>
        <taxon>Euteleostomi</taxon>
        <taxon>Actinopterygii</taxon>
        <taxon>Chondrostei</taxon>
        <taxon>Acipenseriformes</taxon>
        <taxon>Acipenseridae</taxon>
        <taxon>Acipenser</taxon>
    </lineage>
</organism>
<sequence length="560" mass="63029">MHPHKGWEIKHADCYNQILSVASFEALPLTMNSGNKASYNNKTYASVFARQPPRILIVDVTPPLWLDTCTNLCEALENFFSLACSLAGPCRVPLLSLYVVHNQQECLLPFVQVKGNFARLHSCVTELRTMPKEGCIRQKPDSLTHAIEDGVLQFKQYMRHVTVGGSLNSCSVEITVLTSQSGRHVVKQLESGLSSTDLVSLRRVQVIHISKGNPLMMTDMDWSPQALSGEGGEMDENAILGTDIDLQSVENNAVCLESFFKAWLHDHSSDKEHLHLLLPPGDFTDKSSSMCLKCDVQERLLSPTLLPGAADFTVKTESVRDFEQAHKTPANLYRLRVLKALKSNGVCESVFFGLPLIIRPTNCWQLDWDELESNHQNFQALCHTLRNRDWLLLARREPQTQGPSWRVTVYSYYVIQPSASLTLLMKPVAVRELLLPCHLPVVDEEPPETALSRIQSSLDVLDVDPAYNPLALKSNLYKHLRGLLGRTPYRQQTQRREQRPPEQPPHRQNPQQSRQHQSKVKATVAPLPSASSKSFRPALTMNSSYDLTFCSDEEEFLTGL</sequence>
<evidence type="ECO:0000313" key="2">
    <source>
        <dbReference type="EMBL" id="RXN01159.1"/>
    </source>
</evidence>
<dbReference type="EMBL" id="SCEB01000077">
    <property type="protein sequence ID" value="RXN01159.1"/>
    <property type="molecule type" value="Genomic_DNA"/>
</dbReference>
<proteinExistence type="predicted"/>
<comment type="caution">
    <text evidence="2">The sequence shown here is derived from an EMBL/GenBank/DDBJ whole genome shotgun (WGS) entry which is preliminary data.</text>
</comment>
<dbReference type="PANTHER" id="PTHR28642:SF1">
    <property type="entry name" value="MEIOSIS 1 ARREST PROTEIN"/>
    <property type="match status" value="1"/>
</dbReference>
<dbReference type="AlphaFoldDB" id="A0A662YZY0"/>
<dbReference type="GO" id="GO:0007283">
    <property type="term" value="P:spermatogenesis"/>
    <property type="evidence" value="ECO:0007669"/>
    <property type="project" value="InterPro"/>
</dbReference>
<keyword evidence="3" id="KW-1185">Reference proteome</keyword>
<name>A0A662YZY0_ACIRT</name>
<dbReference type="GO" id="GO:0007127">
    <property type="term" value="P:meiosis I"/>
    <property type="evidence" value="ECO:0007669"/>
    <property type="project" value="InterPro"/>
</dbReference>
<protein>
    <submittedName>
        <fullName evidence="2">Meiosis 1 arrest protein</fullName>
    </submittedName>
</protein>
<accession>A0A662YZY0</accession>
<dbReference type="InterPro" id="IPR033587">
    <property type="entry name" value="M1AP"/>
</dbReference>
<reference evidence="2 3" key="1">
    <citation type="submission" date="2019-01" db="EMBL/GenBank/DDBJ databases">
        <title>Draft Genome and Complete Hox-Cluster Characterization of the Sterlet Sturgeon (Acipenser ruthenus).</title>
        <authorList>
            <person name="Wei Q."/>
        </authorList>
    </citation>
    <scope>NUCLEOTIDE SEQUENCE [LARGE SCALE GENOMIC DNA]</scope>
    <source>
        <strain evidence="2">WHYD16114868_AA</strain>
        <tissue evidence="2">Blood</tissue>
    </source>
</reference>
<gene>
    <name evidence="2" type="ORF">EOD39_7787</name>
</gene>
<dbReference type="Proteomes" id="UP000289886">
    <property type="component" value="Unassembled WGS sequence"/>
</dbReference>
<dbReference type="PANTHER" id="PTHR28642">
    <property type="entry name" value="MEIOSIS 1 ARREST PROTEIN"/>
    <property type="match status" value="1"/>
</dbReference>
<dbReference type="GO" id="GO:0051308">
    <property type="term" value="P:male meiosis chromosome separation"/>
    <property type="evidence" value="ECO:0007669"/>
    <property type="project" value="TreeGrafter"/>
</dbReference>
<evidence type="ECO:0000313" key="3">
    <source>
        <dbReference type="Proteomes" id="UP000289886"/>
    </source>
</evidence>